<dbReference type="InterPro" id="IPR014049">
    <property type="entry name" value="Glutathione_synthase_N_euk"/>
</dbReference>
<dbReference type="AlphaFoldDB" id="A0A0G2GWM6"/>
<keyword evidence="15" id="KW-1185">Reference proteome</keyword>
<evidence type="ECO:0000256" key="2">
    <source>
        <dbReference type="ARBA" id="ARBA00010385"/>
    </source>
</evidence>
<dbReference type="OrthoDB" id="2020073at2759"/>
<dbReference type="PANTHER" id="PTHR11130">
    <property type="entry name" value="GLUTATHIONE SYNTHETASE"/>
    <property type="match status" value="1"/>
</dbReference>
<feature type="binding site" evidence="10">
    <location>
        <position position="132"/>
    </location>
    <ligand>
        <name>substrate</name>
    </ligand>
</feature>
<dbReference type="InterPro" id="IPR014709">
    <property type="entry name" value="Glutathione_synthase_C_euk"/>
</dbReference>
<dbReference type="Proteomes" id="UP000053317">
    <property type="component" value="Unassembled WGS sequence"/>
</dbReference>
<dbReference type="Gene3D" id="3.30.1490.80">
    <property type="match status" value="1"/>
</dbReference>
<comment type="cofactor">
    <cofactor evidence="9 11">
        <name>Mg(2+)</name>
        <dbReference type="ChEBI" id="CHEBI:18420"/>
    </cofactor>
    <text evidence="9 11">Binds 1 Mg(2+) ion per subunit.</text>
</comment>
<dbReference type="PIRSF" id="PIRSF001558">
    <property type="entry name" value="GSHase"/>
    <property type="match status" value="1"/>
</dbReference>
<keyword evidence="5 9" id="KW-0479">Metal-binding</keyword>
<sequence>MASITNYPPALTSAQKEHLAFTVKNWSIQHGLAVRPNPTFVAAEHDPNSSLATNAPVTLFPSPFPRVAFEHAQQLQEPYNELYARISNDEEWLEDVLKDLIDVDGFVENLWKCHLKVKEEGYVQNLSLGLFRSDYMLDTSAPETDTTDPSIKQVEFNTISSSFGGLSALVSSLHTHLLSGKPSNPKAYPEHSLFRSSEDSTIANVPPANASVSTLARAIASAHTAYGLSKSSPSLPLCVLFLVQPTERNIFDQLAISEYLTNELSIPVFRLPTSTILGTTSIPSSNKSRPLLYTPPSSPATQYEATVVYFRALYAPSEYDSPDSWTARIHLERSAAIKCPTVLTQLAGTKKVQQALTSSPPLADHLKNFLPGASPTLLSSIRATFAPQYPLTPMSNKVGASNPGLDLALNATTAENHVLKPQREGGGNNVYKLDIPPFLRSLKDKAEYKAWILMELIKPPDAKNVVLRQDGQVVTGDVVSELGIFGGILWEKTPSSKEPRILNNNSGGYLLRTKGKESNEGGVAAGFSSLDSILLY</sequence>
<keyword evidence="6 9" id="KW-0547">Nucleotide-binding</keyword>
<evidence type="ECO:0000256" key="1">
    <source>
        <dbReference type="ARBA" id="ARBA00004965"/>
    </source>
</evidence>
<dbReference type="GO" id="GO:0005524">
    <property type="term" value="F:ATP binding"/>
    <property type="evidence" value="ECO:0007669"/>
    <property type="project" value="UniProtKB-UniRule"/>
</dbReference>
<dbReference type="InterPro" id="IPR005615">
    <property type="entry name" value="Glutathione_synthase"/>
</dbReference>
<evidence type="ECO:0000256" key="6">
    <source>
        <dbReference type="ARBA" id="ARBA00022741"/>
    </source>
</evidence>
<dbReference type="EMBL" id="LCWF01000088">
    <property type="protein sequence ID" value="KKY21095.1"/>
    <property type="molecule type" value="Genomic_DNA"/>
</dbReference>
<feature type="binding site" evidence="11">
    <location>
        <position position="155"/>
    </location>
    <ligand>
        <name>Mg(2+)</name>
        <dbReference type="ChEBI" id="CHEBI:18420"/>
    </ligand>
</feature>
<evidence type="ECO:0000256" key="8">
    <source>
        <dbReference type="ARBA" id="ARBA00022842"/>
    </source>
</evidence>
<feature type="binding site" evidence="10">
    <location>
        <position position="514"/>
    </location>
    <ligand>
        <name>ATP</name>
        <dbReference type="ChEBI" id="CHEBI:30616"/>
    </ligand>
</feature>
<feature type="binding site" evidence="12">
    <location>
        <begin position="311"/>
        <end position="314"/>
    </location>
    <ligand>
        <name>substrate</name>
    </ligand>
</feature>
<dbReference type="Gene3D" id="1.10.1080.10">
    <property type="entry name" value="Glutathione Synthetase, Chain A, domain 3"/>
    <property type="match status" value="1"/>
</dbReference>
<dbReference type="GO" id="GO:0000287">
    <property type="term" value="F:magnesium ion binding"/>
    <property type="evidence" value="ECO:0007669"/>
    <property type="project" value="UniProtKB-UniRule"/>
</dbReference>
<evidence type="ECO:0000256" key="12">
    <source>
        <dbReference type="PIRSR" id="PIRSR001558-3"/>
    </source>
</evidence>
<feature type="domain" description="Glutathione synthase substrate-binding" evidence="13">
    <location>
        <begin position="238"/>
        <end position="347"/>
    </location>
</feature>
<evidence type="ECO:0000256" key="9">
    <source>
        <dbReference type="PIRNR" id="PIRNR001558"/>
    </source>
</evidence>
<dbReference type="InterPro" id="IPR037013">
    <property type="entry name" value="GSH-S_sub-bd_sf"/>
</dbReference>
<gene>
    <name evidence="14" type="ORF">UCRPC4_g03890</name>
</gene>
<comment type="pathway">
    <text evidence="1 9">Sulfur metabolism; glutathione biosynthesis; glutathione from L-cysteine and L-glutamate: step 2/2.</text>
</comment>
<feature type="binding site" evidence="10">
    <location>
        <position position="155"/>
    </location>
    <ligand>
        <name>ATP</name>
        <dbReference type="ChEBI" id="CHEBI:30616"/>
    </ligand>
</feature>
<dbReference type="GO" id="GO:0005829">
    <property type="term" value="C:cytosol"/>
    <property type="evidence" value="ECO:0007669"/>
    <property type="project" value="TreeGrafter"/>
</dbReference>
<comment type="caution">
    <text evidence="14">The sequence shown here is derived from an EMBL/GenBank/DDBJ whole genome shotgun (WGS) entry which is preliminary data.</text>
</comment>
<dbReference type="Gene3D" id="3.40.50.1760">
    <property type="entry name" value="Glutathione synthase, substrate-binding domain superfamily, eukaryotic"/>
    <property type="match status" value="1"/>
</dbReference>
<feature type="binding site" evidence="12">
    <location>
        <begin position="523"/>
        <end position="524"/>
    </location>
    <ligand>
        <name>substrate</name>
    </ligand>
</feature>
<dbReference type="Gene3D" id="3.30.1490.50">
    <property type="match status" value="1"/>
</dbReference>
<name>A0A0G2GWM6_PHACM</name>
<keyword evidence="4 9" id="KW-0317">Glutathione biosynthesis</keyword>
<dbReference type="Pfam" id="PF03199">
    <property type="entry name" value="GSH_synthase"/>
    <property type="match status" value="1"/>
</dbReference>
<dbReference type="PANTHER" id="PTHR11130:SF0">
    <property type="entry name" value="GLUTATHIONE SYNTHETASE"/>
    <property type="match status" value="1"/>
</dbReference>
<feature type="binding site" evidence="10">
    <location>
        <position position="481"/>
    </location>
    <ligand>
        <name>ATP</name>
        <dbReference type="ChEBI" id="CHEBI:30616"/>
    </ligand>
</feature>
<accession>A0A0G2GWM6</accession>
<reference evidence="14 15" key="1">
    <citation type="submission" date="2015-05" db="EMBL/GenBank/DDBJ databases">
        <title>Distinctive expansion of gene families associated with plant cell wall degradation and secondary metabolism in the genomes of grapevine trunk pathogens.</title>
        <authorList>
            <person name="Lawrence D.P."/>
            <person name="Travadon R."/>
            <person name="Rolshausen P.E."/>
            <person name="Baumgartner K."/>
        </authorList>
    </citation>
    <scope>NUCLEOTIDE SEQUENCE [LARGE SCALE GENOMIC DNA]</scope>
    <source>
        <strain evidence="14">UCRPC4</strain>
    </source>
</reference>
<dbReference type="EC" id="6.3.2.3" evidence="9"/>
<dbReference type="SUPFAM" id="SSF56059">
    <property type="entry name" value="Glutathione synthetase ATP-binding domain-like"/>
    <property type="match status" value="1"/>
</dbReference>
<feature type="binding site" evidence="12">
    <location>
        <begin position="159"/>
        <end position="162"/>
    </location>
    <ligand>
        <name>substrate</name>
    </ligand>
</feature>
<dbReference type="InterPro" id="IPR016185">
    <property type="entry name" value="PreATP-grasp_dom_sf"/>
</dbReference>
<evidence type="ECO:0000256" key="5">
    <source>
        <dbReference type="ARBA" id="ARBA00022723"/>
    </source>
</evidence>
<feature type="binding site" evidence="10">
    <location>
        <position position="350"/>
    </location>
    <ligand>
        <name>ATP</name>
        <dbReference type="ChEBI" id="CHEBI:30616"/>
    </ligand>
</feature>
<evidence type="ECO:0000313" key="15">
    <source>
        <dbReference type="Proteomes" id="UP000053317"/>
    </source>
</evidence>
<keyword evidence="7 9" id="KW-0067">ATP-binding</keyword>
<keyword evidence="8 9" id="KW-0460">Magnesium</keyword>
<dbReference type="InterPro" id="IPR004887">
    <property type="entry name" value="GSH_synth_subst-bd"/>
</dbReference>
<feature type="binding site" evidence="12">
    <location>
        <begin position="247"/>
        <end position="249"/>
    </location>
    <ligand>
        <name>substrate</name>
    </ligand>
</feature>
<dbReference type="InterPro" id="IPR014042">
    <property type="entry name" value="Glutathione_synthase_a-hlx"/>
</dbReference>
<dbReference type="GO" id="GO:0043295">
    <property type="term" value="F:glutathione binding"/>
    <property type="evidence" value="ECO:0007669"/>
    <property type="project" value="UniProtKB-UniRule"/>
</dbReference>
<organism evidence="14 15">
    <name type="scientific">Phaeomoniella chlamydospora</name>
    <name type="common">Phaeoacremonium chlamydosporum</name>
    <dbReference type="NCBI Taxonomy" id="158046"/>
    <lineage>
        <taxon>Eukaryota</taxon>
        <taxon>Fungi</taxon>
        <taxon>Dikarya</taxon>
        <taxon>Ascomycota</taxon>
        <taxon>Pezizomycotina</taxon>
        <taxon>Eurotiomycetes</taxon>
        <taxon>Chaetothyriomycetidae</taxon>
        <taxon>Phaeomoniellales</taxon>
        <taxon>Phaeomoniellaceae</taxon>
        <taxon>Phaeomoniella</taxon>
    </lineage>
</organism>
<evidence type="ECO:0000256" key="4">
    <source>
        <dbReference type="ARBA" id="ARBA00022684"/>
    </source>
</evidence>
<dbReference type="UniPathway" id="UPA00142">
    <property type="reaction ID" value="UER00210"/>
</dbReference>
<dbReference type="Gene3D" id="3.30.470.20">
    <property type="entry name" value="ATP-grasp fold, B domain"/>
    <property type="match status" value="1"/>
</dbReference>
<dbReference type="GO" id="GO:0004363">
    <property type="term" value="F:glutathione synthase activity"/>
    <property type="evidence" value="ECO:0007669"/>
    <property type="project" value="UniProtKB-UniRule"/>
</dbReference>
<evidence type="ECO:0000259" key="13">
    <source>
        <dbReference type="Pfam" id="PF03199"/>
    </source>
</evidence>
<evidence type="ECO:0000256" key="3">
    <source>
        <dbReference type="ARBA" id="ARBA00022598"/>
    </source>
</evidence>
<feature type="binding site" evidence="11">
    <location>
        <position position="424"/>
    </location>
    <ligand>
        <name>Mg(2+)</name>
        <dbReference type="ChEBI" id="CHEBI:18420"/>
    </ligand>
</feature>
<feature type="binding site" evidence="10">
    <location>
        <position position="520"/>
    </location>
    <ligand>
        <name>ATP</name>
        <dbReference type="ChEBI" id="CHEBI:30616"/>
    </ligand>
</feature>
<evidence type="ECO:0000313" key="14">
    <source>
        <dbReference type="EMBL" id="KKY21095.1"/>
    </source>
</evidence>
<reference evidence="14 15" key="2">
    <citation type="submission" date="2015-05" db="EMBL/GenBank/DDBJ databases">
        <authorList>
            <person name="Morales-Cruz A."/>
            <person name="Amrine K.C."/>
            <person name="Cantu D."/>
        </authorList>
    </citation>
    <scope>NUCLEOTIDE SEQUENCE [LARGE SCALE GENOMIC DNA]</scope>
    <source>
        <strain evidence="14">UCRPC4</strain>
    </source>
</reference>
<feature type="binding site" evidence="10">
    <location>
        <position position="253"/>
    </location>
    <ligand>
        <name>substrate</name>
    </ligand>
</feature>
<comment type="similarity">
    <text evidence="2 9">Belongs to the eukaryotic GSH synthase family.</text>
</comment>
<keyword evidence="3 9" id="KW-0436">Ligase</keyword>
<feature type="binding site" evidence="11">
    <location>
        <position position="157"/>
    </location>
    <ligand>
        <name>Mg(2+)</name>
        <dbReference type="ChEBI" id="CHEBI:18420"/>
    </ligand>
</feature>
<dbReference type="NCBIfam" id="TIGR01986">
    <property type="entry name" value="glut_syn_euk"/>
    <property type="match status" value="1"/>
</dbReference>
<feature type="binding site" evidence="10">
    <location>
        <begin position="420"/>
        <end position="429"/>
    </location>
    <ligand>
        <name>ATP</name>
        <dbReference type="ChEBI" id="CHEBI:30616"/>
    </ligand>
</feature>
<dbReference type="SUPFAM" id="SSF52440">
    <property type="entry name" value="PreATP-grasp domain"/>
    <property type="match status" value="1"/>
</dbReference>
<feature type="binding site" evidence="10">
    <location>
        <position position="512"/>
    </location>
    <ligand>
        <name>substrate</name>
    </ligand>
</feature>
<evidence type="ECO:0000256" key="7">
    <source>
        <dbReference type="ARBA" id="ARBA00022840"/>
    </source>
</evidence>
<evidence type="ECO:0000256" key="10">
    <source>
        <dbReference type="PIRSR" id="PIRSR001558-1"/>
    </source>
</evidence>
<evidence type="ECO:0000256" key="11">
    <source>
        <dbReference type="PIRSR" id="PIRSR001558-2"/>
    </source>
</evidence>
<protein>
    <recommendedName>
        <fullName evidence="9">Glutathione synthetase</fullName>
        <shortName evidence="9">GSH-S</shortName>
        <ecNumber evidence="9">6.3.2.3</ecNumber>
    </recommendedName>
</protein>
<feature type="binding site" evidence="10">
    <location>
        <position position="431"/>
    </location>
    <ligand>
        <name>ATP</name>
        <dbReference type="ChEBI" id="CHEBI:30616"/>
    </ligand>
</feature>
<dbReference type="Pfam" id="PF03917">
    <property type="entry name" value="GSH_synth_ATP"/>
    <property type="match status" value="1"/>
</dbReference>
<comment type="catalytic activity">
    <reaction evidence="9">
        <text>gamma-L-glutamyl-L-cysteine + glycine + ATP = glutathione + ADP + phosphate + H(+)</text>
        <dbReference type="Rhea" id="RHEA:13557"/>
        <dbReference type="ChEBI" id="CHEBI:15378"/>
        <dbReference type="ChEBI" id="CHEBI:30616"/>
        <dbReference type="ChEBI" id="CHEBI:43474"/>
        <dbReference type="ChEBI" id="CHEBI:57305"/>
        <dbReference type="ChEBI" id="CHEBI:57925"/>
        <dbReference type="ChEBI" id="CHEBI:58173"/>
        <dbReference type="ChEBI" id="CHEBI:456216"/>
        <dbReference type="EC" id="6.3.2.3"/>
    </reaction>
</comment>
<feature type="binding site" evidence="10">
    <location>
        <begin position="454"/>
        <end position="457"/>
    </location>
    <ligand>
        <name>ATP</name>
        <dbReference type="ChEBI" id="CHEBI:30616"/>
    </ligand>
</feature>
<proteinExistence type="inferred from homology"/>